<sequence length="81" mass="8758">MYIKCKRNKPWSERLSGGGPLVKLSTLLQTGGGKCPAWSEVFESESTPLNAGGRVSKVCVLLPKHYKAVARSAPICYVGYS</sequence>
<dbReference type="AlphaFoldDB" id="F8QK29"/>
<proteinExistence type="predicted"/>
<organism evidence="2">
    <name type="scientific">Serpula lacrymans var. lacrymans (strain S7.3)</name>
    <name type="common">Dry rot fungus</name>
    <dbReference type="NCBI Taxonomy" id="936435"/>
    <lineage>
        <taxon>Eukaryota</taxon>
        <taxon>Fungi</taxon>
        <taxon>Dikarya</taxon>
        <taxon>Basidiomycota</taxon>
        <taxon>Agaricomycotina</taxon>
        <taxon>Agaricomycetes</taxon>
        <taxon>Agaricomycetidae</taxon>
        <taxon>Boletales</taxon>
        <taxon>Coniophorineae</taxon>
        <taxon>Serpulaceae</taxon>
        <taxon>Serpula</taxon>
    </lineage>
</organism>
<dbReference type="HOGENOM" id="CLU_2575319_0_0_1"/>
<keyword evidence="2" id="KW-1185">Reference proteome</keyword>
<evidence type="ECO:0000313" key="1">
    <source>
        <dbReference type="EMBL" id="EGN91341.1"/>
    </source>
</evidence>
<reference evidence="2" key="1">
    <citation type="journal article" date="2011" name="Science">
        <title>The plant cell wall-decomposing machinery underlies the functional diversity of forest fungi.</title>
        <authorList>
            <person name="Eastwood D.C."/>
            <person name="Floudas D."/>
            <person name="Binder M."/>
            <person name="Majcherczyk A."/>
            <person name="Schneider P."/>
            <person name="Aerts A."/>
            <person name="Asiegbu F.O."/>
            <person name="Baker S.E."/>
            <person name="Barry K."/>
            <person name="Bendiksby M."/>
            <person name="Blumentritt M."/>
            <person name="Coutinho P.M."/>
            <person name="Cullen D."/>
            <person name="de Vries R.P."/>
            <person name="Gathman A."/>
            <person name="Goodell B."/>
            <person name="Henrissat B."/>
            <person name="Ihrmark K."/>
            <person name="Kauserud H."/>
            <person name="Kohler A."/>
            <person name="LaButti K."/>
            <person name="Lapidus A."/>
            <person name="Lavin J.L."/>
            <person name="Lee Y.-H."/>
            <person name="Lindquist E."/>
            <person name="Lilly W."/>
            <person name="Lucas S."/>
            <person name="Morin E."/>
            <person name="Murat C."/>
            <person name="Oguiza J.A."/>
            <person name="Park J."/>
            <person name="Pisabarro A.G."/>
            <person name="Riley R."/>
            <person name="Rosling A."/>
            <person name="Salamov A."/>
            <person name="Schmidt O."/>
            <person name="Schmutz J."/>
            <person name="Skrede I."/>
            <person name="Stenlid J."/>
            <person name="Wiebenga A."/>
            <person name="Xie X."/>
            <person name="Kuees U."/>
            <person name="Hibbett D.S."/>
            <person name="Hoffmeister D."/>
            <person name="Hoegberg N."/>
            <person name="Martin F."/>
            <person name="Grigoriev I.V."/>
            <person name="Watkinson S.C."/>
        </authorList>
    </citation>
    <scope>NUCLEOTIDE SEQUENCE [LARGE SCALE GENOMIC DNA]</scope>
    <source>
        <strain evidence="2">strain S7.3</strain>
    </source>
</reference>
<protein>
    <submittedName>
        <fullName evidence="1">Uncharacterized protein</fullName>
    </submittedName>
</protein>
<dbReference type="EMBL" id="GL945879">
    <property type="protein sequence ID" value="EGN91341.1"/>
    <property type="molecule type" value="Genomic_DNA"/>
</dbReference>
<dbReference type="InParanoid" id="F8QK29"/>
<gene>
    <name evidence="1" type="ORF">SERLA73DRAFT_80640</name>
</gene>
<evidence type="ECO:0000313" key="2">
    <source>
        <dbReference type="Proteomes" id="UP000008063"/>
    </source>
</evidence>
<accession>F8QK29</accession>
<dbReference type="Proteomes" id="UP000008063">
    <property type="component" value="Unassembled WGS sequence"/>
</dbReference>
<name>F8QK29_SERL3</name>